<dbReference type="Gene3D" id="3.30.420.40">
    <property type="match status" value="1"/>
</dbReference>
<dbReference type="EMBL" id="PDDX01000001">
    <property type="protein sequence ID" value="PHI27934.1"/>
    <property type="molecule type" value="Genomic_DNA"/>
</dbReference>
<accession>A0A2C6DGQ6</accession>
<evidence type="ECO:0000313" key="2">
    <source>
        <dbReference type="Proteomes" id="UP000224974"/>
    </source>
</evidence>
<evidence type="ECO:0000313" key="1">
    <source>
        <dbReference type="EMBL" id="PHI27934.1"/>
    </source>
</evidence>
<dbReference type="Gene3D" id="3.30.1490.300">
    <property type="match status" value="1"/>
</dbReference>
<name>A0A2C6DGQ6_9GAMM</name>
<dbReference type="OrthoDB" id="6447548at2"/>
<evidence type="ECO:0008006" key="3">
    <source>
        <dbReference type="Google" id="ProtNLM"/>
    </source>
</evidence>
<reference evidence="2" key="1">
    <citation type="submission" date="2017-09" db="EMBL/GenBank/DDBJ databases">
        <title>FDA dAtabase for Regulatory Grade micrObial Sequences (FDA-ARGOS): Supporting development and validation of Infectious Disease Dx tests.</title>
        <authorList>
            <person name="Minogue T."/>
            <person name="Wolcott M."/>
            <person name="Wasieloski L."/>
            <person name="Aguilar W."/>
            <person name="Moore D."/>
            <person name="Tallon L."/>
            <person name="Sadzewicz L."/>
            <person name="Ott S."/>
            <person name="Zhao X."/>
            <person name="Nagaraj S."/>
            <person name="Vavikolanu K."/>
            <person name="Aluvathingal J."/>
            <person name="Nadendla S."/>
            <person name="Sichtig H."/>
        </authorList>
    </citation>
    <scope>NUCLEOTIDE SEQUENCE [LARGE SCALE GENOMIC DNA]</scope>
    <source>
        <strain evidence="2">FDAARGOS_387</strain>
    </source>
</reference>
<dbReference type="AlphaFoldDB" id="A0A2C6DGQ6"/>
<organism evidence="1 2">
    <name type="scientific">Budvicia aquatica</name>
    <dbReference type="NCBI Taxonomy" id="82979"/>
    <lineage>
        <taxon>Bacteria</taxon>
        <taxon>Pseudomonadati</taxon>
        <taxon>Pseudomonadota</taxon>
        <taxon>Gammaproteobacteria</taxon>
        <taxon>Enterobacterales</taxon>
        <taxon>Budviciaceae</taxon>
        <taxon>Budvicia</taxon>
    </lineage>
</organism>
<gene>
    <name evidence="1" type="ORF">CRN84_00565</name>
</gene>
<dbReference type="STRING" id="1111728.GCA_000427805_04671"/>
<keyword evidence="2" id="KW-1185">Reference proteome</keyword>
<dbReference type="InterPro" id="IPR005883">
    <property type="entry name" value="PilM"/>
</dbReference>
<comment type="caution">
    <text evidence="1">The sequence shown here is derived from an EMBL/GenBank/DDBJ whole genome shotgun (WGS) entry which is preliminary data.</text>
</comment>
<sequence>MKRRVQKMRIWQVGLDIQESGFYAFAVQHQRYGWQLRHWFYQPVIAPLFSHADTTNSYQFIEALKKWHRQLPKGVSIRVALPAGAILQQSVSLPAQKLSPQEQGWFVEASVVKLFPLSARELTVDYRAISSVSPESESTKNMVITAARRTDIERWTTLLAQAGIFPDIIDTVPCVLRAMASMAAINSDYLLVHQLEHQYLVVSPLNQAFAYRLLPNDGQSCPDRMACALQTFRQLSGQHIDNIYFSGLGDTSELPANVQCWSPMVALHQMQPPLPDEPHQFVLACGLALRREDA</sequence>
<proteinExistence type="predicted"/>
<dbReference type="Pfam" id="PF11104">
    <property type="entry name" value="PilM_2"/>
    <property type="match status" value="1"/>
</dbReference>
<protein>
    <recommendedName>
        <fullName evidence="3">Pilus assembly protein HofM</fullName>
    </recommendedName>
</protein>
<dbReference type="Proteomes" id="UP000224974">
    <property type="component" value="Unassembled WGS sequence"/>
</dbReference>